<dbReference type="Gene3D" id="3.20.20.60">
    <property type="entry name" value="Phosphoenolpyruvate-binding domains"/>
    <property type="match status" value="1"/>
</dbReference>
<dbReference type="NCBIfam" id="TIGR01417">
    <property type="entry name" value="PTS_I_fam"/>
    <property type="match status" value="1"/>
</dbReference>
<dbReference type="InterPro" id="IPR006318">
    <property type="entry name" value="PTS_EI-like"/>
</dbReference>
<dbReference type="InterPro" id="IPR040442">
    <property type="entry name" value="Pyrv_kinase-like_dom_sf"/>
</dbReference>
<feature type="binding site" evidence="19">
    <location>
        <position position="323"/>
    </location>
    <ligand>
        <name>phosphoenolpyruvate</name>
        <dbReference type="ChEBI" id="CHEBI:58702"/>
    </ligand>
</feature>
<proteinExistence type="inferred from homology"/>
<dbReference type="SUPFAM" id="SSF47831">
    <property type="entry name" value="Enzyme I of the PEP:sugar phosphotransferase system HPr-binding (sub)domain"/>
    <property type="match status" value="1"/>
</dbReference>
<dbReference type="EC" id="2.7.3.9" evidence="6 17"/>
<comment type="similarity">
    <text evidence="5 17">Belongs to the PEP-utilizing enzyme family.</text>
</comment>
<dbReference type="InterPro" id="IPR008731">
    <property type="entry name" value="PTS_EIN"/>
</dbReference>
<dbReference type="Pfam" id="PF02896">
    <property type="entry name" value="PEP-utilizers_C"/>
    <property type="match status" value="1"/>
</dbReference>
<feature type="domain" description="PEP-utilising enzyme C-terminal" evidence="22">
    <location>
        <begin position="247"/>
        <end position="526"/>
    </location>
</feature>
<evidence type="ECO:0000256" key="20">
    <source>
        <dbReference type="PIRSR" id="PIRSR000732-3"/>
    </source>
</evidence>
<dbReference type="InterPro" id="IPR008279">
    <property type="entry name" value="PEP-util_enz_mobile_dom"/>
</dbReference>
<sequence>MKILRGIPASPGLAIGIAHSIRPAPSVDIMAQHITASSEETTRLEQAITHAIARMETLQSAAQGTTVAILAAQREMMDDPELKQGAIDLIQEGFKAEAAITRVASSYAEQLARIPDEYLAARAADVQEVSRRIVAELQGVSLEVRLDQAAILVAQDLAPAETVGLNPALLQAVVTETGSGTGHLAIVAQGLGIPAVVGVAGALSEIAEGTTLVVDGDQGMVTIDPDEATLTTAEQRLAVVQREKQDLEVYRERPGKTADGVHIEVFANIGSLAEAQKAVETGAEGVGLFRTEFLAAQGLPTEEAQYAIYKDVASVLQRPLVIRTFDIGGDKPVPGLDIPEEGNPFLGWRGLRLALDRPKEVFLPQIRAILRVGATHDVRIMLPMVVVPEEVEAAKALIKQARQELLSEGKPVGNVSIGIMVETPAAAVTLDQFRGLIDFASIGTNDLVQYTYAVDRTNAHVKDRARPLGVATLRLIGQICRAGIPVAVCGQLAGDIEAVPLLVGLGVQELSVAPARVPLVKRILSEKTWGEMQLMAKQAIRE</sequence>
<evidence type="ECO:0000256" key="2">
    <source>
        <dbReference type="ARBA" id="ARBA00001946"/>
    </source>
</evidence>
<evidence type="ECO:0000259" key="22">
    <source>
        <dbReference type="Pfam" id="PF02896"/>
    </source>
</evidence>
<organism evidence="24 25">
    <name type="scientific">Reticulibacter mediterranei</name>
    <dbReference type="NCBI Taxonomy" id="2778369"/>
    <lineage>
        <taxon>Bacteria</taxon>
        <taxon>Bacillati</taxon>
        <taxon>Chloroflexota</taxon>
        <taxon>Ktedonobacteria</taxon>
        <taxon>Ktedonobacterales</taxon>
        <taxon>Reticulibacteraceae</taxon>
        <taxon>Reticulibacter</taxon>
    </lineage>
</organism>
<comment type="cofactor">
    <cofactor evidence="2 17 20">
        <name>Mg(2+)</name>
        <dbReference type="ChEBI" id="CHEBI:18420"/>
    </cofactor>
</comment>
<gene>
    <name evidence="24" type="ORF">KSF_053620</name>
</gene>
<comment type="subcellular location">
    <subcellularLocation>
        <location evidence="4 17">Cytoplasm</location>
    </subcellularLocation>
</comment>
<evidence type="ECO:0000313" key="25">
    <source>
        <dbReference type="Proteomes" id="UP000597444"/>
    </source>
</evidence>
<dbReference type="GO" id="GO:0009401">
    <property type="term" value="P:phosphoenolpyruvate-dependent sugar phosphotransferase system"/>
    <property type="evidence" value="ECO:0007669"/>
    <property type="project" value="UniProtKB-KW"/>
</dbReference>
<feature type="domain" description="PEP-utilising enzyme mobile" evidence="21">
    <location>
        <begin position="147"/>
        <end position="219"/>
    </location>
</feature>
<dbReference type="InterPro" id="IPR050499">
    <property type="entry name" value="PEP-utilizing_PTS_enzyme"/>
</dbReference>
<accession>A0A8J3IPC4</accession>
<comment type="function">
    <text evidence="3 17">General (non sugar-specific) component of the phosphoenolpyruvate-dependent sugar phosphotransferase system (sugar PTS). This major carbohydrate active-transport system catalyzes the phosphorylation of incoming sugar substrates concomitantly with their translocation across the cell membrane. Enzyme I transfers the phosphoryl group from phosphoenolpyruvate (PEP) to the phosphoryl carrier protein (HPr).</text>
</comment>
<dbReference type="GO" id="GO:0046872">
    <property type="term" value="F:metal ion binding"/>
    <property type="evidence" value="ECO:0007669"/>
    <property type="project" value="UniProtKB-KW"/>
</dbReference>
<dbReference type="AlphaFoldDB" id="A0A8J3IPC4"/>
<protein>
    <recommendedName>
        <fullName evidence="7 17">Phosphoenolpyruvate-protein phosphotransferase</fullName>
        <ecNumber evidence="6 17">2.7.3.9</ecNumber>
    </recommendedName>
    <alternativeName>
        <fullName evidence="16 17">Phosphotransferase system, enzyme I</fullName>
    </alternativeName>
</protein>
<dbReference type="PANTHER" id="PTHR46244:SF3">
    <property type="entry name" value="PHOSPHOENOLPYRUVATE-PROTEIN PHOSPHOTRANSFERASE"/>
    <property type="match status" value="1"/>
</dbReference>
<evidence type="ECO:0000256" key="3">
    <source>
        <dbReference type="ARBA" id="ARBA00002728"/>
    </source>
</evidence>
<dbReference type="EMBL" id="BNJK01000001">
    <property type="protein sequence ID" value="GHO95314.1"/>
    <property type="molecule type" value="Genomic_DNA"/>
</dbReference>
<evidence type="ECO:0000259" key="21">
    <source>
        <dbReference type="Pfam" id="PF00391"/>
    </source>
</evidence>
<feature type="binding site" evidence="20">
    <location>
        <position position="422"/>
    </location>
    <ligand>
        <name>Mg(2+)</name>
        <dbReference type="ChEBI" id="CHEBI:18420"/>
    </ligand>
</feature>
<evidence type="ECO:0000313" key="24">
    <source>
        <dbReference type="EMBL" id="GHO95314.1"/>
    </source>
</evidence>
<dbReference type="RefSeq" id="WP_220205999.1">
    <property type="nucleotide sequence ID" value="NZ_BNJK01000001.1"/>
</dbReference>
<dbReference type="InterPro" id="IPR036637">
    <property type="entry name" value="Phosphohistidine_dom_sf"/>
</dbReference>
<evidence type="ECO:0000256" key="10">
    <source>
        <dbReference type="ARBA" id="ARBA00022597"/>
    </source>
</evidence>
<dbReference type="InterPro" id="IPR024692">
    <property type="entry name" value="PTS_EI"/>
</dbReference>
<dbReference type="GO" id="GO:0008965">
    <property type="term" value="F:phosphoenolpyruvate-protein phosphotransferase activity"/>
    <property type="evidence" value="ECO:0007669"/>
    <property type="project" value="UniProtKB-EC"/>
</dbReference>
<dbReference type="Pfam" id="PF05524">
    <property type="entry name" value="PEP-utilisers_N"/>
    <property type="match status" value="1"/>
</dbReference>
<evidence type="ECO:0000256" key="12">
    <source>
        <dbReference type="ARBA" id="ARBA00022683"/>
    </source>
</evidence>
<evidence type="ECO:0000256" key="16">
    <source>
        <dbReference type="ARBA" id="ARBA00033235"/>
    </source>
</evidence>
<keyword evidence="13 17" id="KW-0479">Metal-binding</keyword>
<dbReference type="Pfam" id="PF00391">
    <property type="entry name" value="PEP-utilizers"/>
    <property type="match status" value="1"/>
</dbReference>
<comment type="catalytic activity">
    <reaction evidence="1 17">
        <text>L-histidyl-[protein] + phosphoenolpyruvate = N(pros)-phospho-L-histidyl-[protein] + pyruvate</text>
        <dbReference type="Rhea" id="RHEA:23880"/>
        <dbReference type="Rhea" id="RHEA-COMP:9745"/>
        <dbReference type="Rhea" id="RHEA-COMP:9746"/>
        <dbReference type="ChEBI" id="CHEBI:15361"/>
        <dbReference type="ChEBI" id="CHEBI:29979"/>
        <dbReference type="ChEBI" id="CHEBI:58702"/>
        <dbReference type="ChEBI" id="CHEBI:64837"/>
        <dbReference type="EC" id="2.7.3.9"/>
    </reaction>
</comment>
<feature type="binding site" evidence="19">
    <location>
        <begin position="445"/>
        <end position="446"/>
    </location>
    <ligand>
        <name>phosphoenolpyruvate</name>
        <dbReference type="ChEBI" id="CHEBI:58702"/>
    </ligand>
</feature>
<feature type="domain" description="Phosphotransferase system enzyme I N-terminal" evidence="23">
    <location>
        <begin position="5"/>
        <end position="122"/>
    </location>
</feature>
<dbReference type="Proteomes" id="UP000597444">
    <property type="component" value="Unassembled WGS sequence"/>
</dbReference>
<evidence type="ECO:0000256" key="17">
    <source>
        <dbReference type="PIRNR" id="PIRNR000732"/>
    </source>
</evidence>
<dbReference type="PRINTS" id="PR01736">
    <property type="entry name" value="PHPHTRNFRASE"/>
</dbReference>
<evidence type="ECO:0000256" key="18">
    <source>
        <dbReference type="PIRSR" id="PIRSR000732-1"/>
    </source>
</evidence>
<dbReference type="GO" id="GO:0005737">
    <property type="term" value="C:cytoplasm"/>
    <property type="evidence" value="ECO:0007669"/>
    <property type="project" value="UniProtKB-SubCell"/>
</dbReference>
<evidence type="ECO:0000256" key="9">
    <source>
        <dbReference type="ARBA" id="ARBA00022490"/>
    </source>
</evidence>
<evidence type="ECO:0000256" key="4">
    <source>
        <dbReference type="ARBA" id="ARBA00004496"/>
    </source>
</evidence>
<dbReference type="PANTHER" id="PTHR46244">
    <property type="entry name" value="PHOSPHOENOLPYRUVATE-PROTEIN PHOSPHOTRANSFERASE"/>
    <property type="match status" value="1"/>
</dbReference>
<dbReference type="SUPFAM" id="SSF52009">
    <property type="entry name" value="Phosphohistidine domain"/>
    <property type="match status" value="1"/>
</dbReference>
<evidence type="ECO:0000256" key="5">
    <source>
        <dbReference type="ARBA" id="ARBA00007837"/>
    </source>
</evidence>
<evidence type="ECO:0000256" key="14">
    <source>
        <dbReference type="ARBA" id="ARBA00022777"/>
    </source>
</evidence>
<dbReference type="GO" id="GO:0016301">
    <property type="term" value="F:kinase activity"/>
    <property type="evidence" value="ECO:0007669"/>
    <property type="project" value="UniProtKB-KW"/>
</dbReference>
<evidence type="ECO:0000259" key="23">
    <source>
        <dbReference type="Pfam" id="PF05524"/>
    </source>
</evidence>
<dbReference type="InterPro" id="IPR000121">
    <property type="entry name" value="PEP_util_C"/>
</dbReference>
<evidence type="ECO:0000256" key="11">
    <source>
        <dbReference type="ARBA" id="ARBA00022679"/>
    </source>
</evidence>
<keyword evidence="10 17" id="KW-0762">Sugar transport</keyword>
<comment type="caution">
    <text evidence="24">The sequence shown here is derived from an EMBL/GenBank/DDBJ whole genome shotgun (WGS) entry which is preliminary data.</text>
</comment>
<dbReference type="Gene3D" id="3.50.30.10">
    <property type="entry name" value="Phosphohistidine domain"/>
    <property type="match status" value="1"/>
</dbReference>
<dbReference type="InterPro" id="IPR036618">
    <property type="entry name" value="PtsI_HPr-bd_sf"/>
</dbReference>
<dbReference type="PIRSF" id="PIRSF000732">
    <property type="entry name" value="PTS_enzyme_I"/>
    <property type="match status" value="1"/>
</dbReference>
<keyword evidence="12 17" id="KW-0598">Phosphotransferase system</keyword>
<dbReference type="InterPro" id="IPR015813">
    <property type="entry name" value="Pyrv/PenolPyrv_kinase-like_dom"/>
</dbReference>
<feature type="active site" description="Tele-phosphohistidine intermediate" evidence="18">
    <location>
        <position position="183"/>
    </location>
</feature>
<evidence type="ECO:0000256" key="1">
    <source>
        <dbReference type="ARBA" id="ARBA00000683"/>
    </source>
</evidence>
<evidence type="ECO:0000256" key="19">
    <source>
        <dbReference type="PIRSR" id="PIRSR000732-2"/>
    </source>
</evidence>
<keyword evidence="25" id="KW-1185">Reference proteome</keyword>
<feature type="binding site" evidence="19">
    <location>
        <position position="290"/>
    </location>
    <ligand>
        <name>phosphoenolpyruvate</name>
        <dbReference type="ChEBI" id="CHEBI:58702"/>
    </ligand>
</feature>
<reference evidence="24" key="1">
    <citation type="submission" date="2020-10" db="EMBL/GenBank/DDBJ databases">
        <title>Taxonomic study of unclassified bacteria belonging to the class Ktedonobacteria.</title>
        <authorList>
            <person name="Yabe S."/>
            <person name="Wang C.M."/>
            <person name="Zheng Y."/>
            <person name="Sakai Y."/>
            <person name="Cavaletti L."/>
            <person name="Monciardini P."/>
            <person name="Donadio S."/>
        </authorList>
    </citation>
    <scope>NUCLEOTIDE SEQUENCE</scope>
    <source>
        <strain evidence="24">ID150040</strain>
    </source>
</reference>
<feature type="active site" description="Proton donor" evidence="18">
    <location>
        <position position="489"/>
    </location>
</feature>
<keyword evidence="15 17" id="KW-0460">Magnesium</keyword>
<name>A0A8J3IPC4_9CHLR</name>
<dbReference type="SUPFAM" id="SSF51621">
    <property type="entry name" value="Phosphoenolpyruvate/pyruvate domain"/>
    <property type="match status" value="1"/>
</dbReference>
<evidence type="ECO:0000256" key="7">
    <source>
        <dbReference type="ARBA" id="ARBA00016544"/>
    </source>
</evidence>
<keyword evidence="11 17" id="KW-0808">Transferase</keyword>
<evidence type="ECO:0000256" key="8">
    <source>
        <dbReference type="ARBA" id="ARBA00022448"/>
    </source>
</evidence>
<keyword evidence="8 17" id="KW-0813">Transport</keyword>
<feature type="binding site" evidence="19">
    <location>
        <position position="456"/>
    </location>
    <ligand>
        <name>phosphoenolpyruvate</name>
        <dbReference type="ChEBI" id="CHEBI:58702"/>
    </ligand>
</feature>
<feature type="binding site" evidence="20">
    <location>
        <position position="446"/>
    </location>
    <ligand>
        <name>Mg(2+)</name>
        <dbReference type="ChEBI" id="CHEBI:18420"/>
    </ligand>
</feature>
<evidence type="ECO:0000256" key="13">
    <source>
        <dbReference type="ARBA" id="ARBA00022723"/>
    </source>
</evidence>
<keyword evidence="14 17" id="KW-0418">Kinase</keyword>
<keyword evidence="9 17" id="KW-0963">Cytoplasm</keyword>
<evidence type="ECO:0000256" key="15">
    <source>
        <dbReference type="ARBA" id="ARBA00022842"/>
    </source>
</evidence>
<dbReference type="Gene3D" id="1.10.274.10">
    <property type="entry name" value="PtsI, HPr-binding domain"/>
    <property type="match status" value="1"/>
</dbReference>
<evidence type="ECO:0000256" key="6">
    <source>
        <dbReference type="ARBA" id="ARBA00012232"/>
    </source>
</evidence>